<evidence type="ECO:0000313" key="2">
    <source>
        <dbReference type="Proteomes" id="UP000286947"/>
    </source>
</evidence>
<sequence length="80" mass="8089">MTNGYIRKMKAIYTPSGILMGGGGRDGVAKGAVGVPGLGTGDSMGGGGGAKWAVVVTGSDICDKYETGQLELQQEQPVSR</sequence>
<comment type="caution">
    <text evidence="1">The sequence shown here is derived from an EMBL/GenBank/DDBJ whole genome shotgun (WGS) entry which is preliminary data.</text>
</comment>
<name>A0A433SD58_9BURK</name>
<keyword evidence="2" id="KW-1185">Reference proteome</keyword>
<protein>
    <submittedName>
        <fullName evidence="1">Uncharacterized protein</fullName>
    </submittedName>
</protein>
<accession>A0A433SD58</accession>
<proteinExistence type="predicted"/>
<gene>
    <name evidence="1" type="ORF">CUZ56_01950</name>
</gene>
<dbReference type="AlphaFoldDB" id="A0A433SD58"/>
<organism evidence="1 2">
    <name type="scientific">Saezia sanguinis</name>
    <dbReference type="NCBI Taxonomy" id="1965230"/>
    <lineage>
        <taxon>Bacteria</taxon>
        <taxon>Pseudomonadati</taxon>
        <taxon>Pseudomonadota</taxon>
        <taxon>Betaproteobacteria</taxon>
        <taxon>Burkholderiales</taxon>
        <taxon>Saeziaceae</taxon>
        <taxon>Saezia</taxon>
    </lineage>
</organism>
<dbReference type="EMBL" id="PQSP01000004">
    <property type="protein sequence ID" value="RUS66669.1"/>
    <property type="molecule type" value="Genomic_DNA"/>
</dbReference>
<dbReference type="Proteomes" id="UP000286947">
    <property type="component" value="Unassembled WGS sequence"/>
</dbReference>
<reference evidence="1 2" key="1">
    <citation type="submission" date="2018-01" db="EMBL/GenBank/DDBJ databases">
        <title>Saezia sanguinis gen. nov., sp. nov., in the order Burkholderiales isolated from human blood.</title>
        <authorList>
            <person name="Medina-Pascual M.J."/>
            <person name="Valdezate S."/>
            <person name="Monzon S."/>
            <person name="Cuesta I."/>
            <person name="Carrasco G."/>
            <person name="Villalon P."/>
            <person name="Saez-Nieto J.A."/>
        </authorList>
    </citation>
    <scope>NUCLEOTIDE SEQUENCE [LARGE SCALE GENOMIC DNA]</scope>
    <source>
        <strain evidence="1 2">CNM695-12</strain>
    </source>
</reference>
<evidence type="ECO:0000313" key="1">
    <source>
        <dbReference type="EMBL" id="RUS66669.1"/>
    </source>
</evidence>